<dbReference type="HOGENOM" id="CLU_3045037_0_0_5"/>
<accession>A0A017HDT0</accession>
<evidence type="ECO:0000313" key="2">
    <source>
        <dbReference type="Proteomes" id="UP000025047"/>
    </source>
</evidence>
<dbReference type="InterPro" id="IPR058227">
    <property type="entry name" value="RSP_7527-like"/>
</dbReference>
<organism evidence="1 2">
    <name type="scientific">Limimaricola hongkongensis DSM 17492</name>
    <dbReference type="NCBI Taxonomy" id="1122180"/>
    <lineage>
        <taxon>Bacteria</taxon>
        <taxon>Pseudomonadati</taxon>
        <taxon>Pseudomonadota</taxon>
        <taxon>Alphaproteobacteria</taxon>
        <taxon>Rhodobacterales</taxon>
        <taxon>Paracoccaceae</taxon>
        <taxon>Limimaricola</taxon>
    </lineage>
</organism>
<evidence type="ECO:0000313" key="1">
    <source>
        <dbReference type="EMBL" id="EYD72318.1"/>
    </source>
</evidence>
<sequence length="54" mass="5990">MTQIVRYTHPTQAEIEAVMAEAREMRAAFIARFFRDLGQKLRGFHAGGKAPAAA</sequence>
<name>A0A017HDT0_9RHOB</name>
<dbReference type="NCBIfam" id="NF046098">
    <property type="entry name" value="RSP_7527_fam"/>
    <property type="match status" value="1"/>
</dbReference>
<reference evidence="1 2" key="1">
    <citation type="submission" date="2013-03" db="EMBL/GenBank/DDBJ databases">
        <authorList>
            <person name="Fiebig A."/>
            <person name="Goeker M."/>
            <person name="Klenk H.-P.P."/>
        </authorList>
    </citation>
    <scope>NUCLEOTIDE SEQUENCE [LARGE SCALE GENOMIC DNA]</scope>
    <source>
        <strain evidence="1 2">DSM 17492</strain>
    </source>
</reference>
<dbReference type="EMBL" id="APGJ01000004">
    <property type="protein sequence ID" value="EYD72318.1"/>
    <property type="molecule type" value="Genomic_DNA"/>
</dbReference>
<keyword evidence="2" id="KW-1185">Reference proteome</keyword>
<dbReference type="PATRIC" id="fig|1122180.6.peg.1104"/>
<comment type="caution">
    <text evidence="1">The sequence shown here is derived from an EMBL/GenBank/DDBJ whole genome shotgun (WGS) entry which is preliminary data.</text>
</comment>
<gene>
    <name evidence="1" type="ORF">Lokhon_01113</name>
</gene>
<dbReference type="RefSeq" id="WP_017928255.1">
    <property type="nucleotide sequence ID" value="NZ_KB822997.1"/>
</dbReference>
<dbReference type="AlphaFoldDB" id="A0A017HDT0"/>
<dbReference type="Proteomes" id="UP000025047">
    <property type="component" value="Unassembled WGS sequence"/>
</dbReference>
<proteinExistence type="predicted"/>
<protein>
    <submittedName>
        <fullName evidence="1">Uncharacterized protein</fullName>
    </submittedName>
</protein>